<dbReference type="InterPro" id="IPR055247">
    <property type="entry name" value="InsJ-like_HTH"/>
</dbReference>
<dbReference type="Gene3D" id="1.10.10.10">
    <property type="entry name" value="Winged helix-like DNA-binding domain superfamily/Winged helix DNA-binding domain"/>
    <property type="match status" value="1"/>
</dbReference>
<feature type="transmembrane region" description="Helical" evidence="2">
    <location>
        <begin position="127"/>
        <end position="145"/>
    </location>
</feature>
<dbReference type="InterPro" id="IPR006750">
    <property type="entry name" value="YdcZ"/>
</dbReference>
<dbReference type="Proteomes" id="UP000067203">
    <property type="component" value="Chromosome"/>
</dbReference>
<organism evidence="4 5">
    <name type="scientific">Apilactobacillus kunkeei</name>
    <dbReference type="NCBI Taxonomy" id="148814"/>
    <lineage>
        <taxon>Bacteria</taxon>
        <taxon>Bacillati</taxon>
        <taxon>Bacillota</taxon>
        <taxon>Bacilli</taxon>
        <taxon>Lactobacillales</taxon>
        <taxon>Lactobacillaceae</taxon>
        <taxon>Apilactobacillus</taxon>
    </lineage>
</organism>
<feature type="domain" description="Insertion element IS150 protein InsJ-like helix-turn-helix" evidence="3">
    <location>
        <begin position="356"/>
        <end position="407"/>
    </location>
</feature>
<feature type="domain" description="Insertion element IS150 protein InsJ-like helix-turn-helix" evidence="3">
    <location>
        <begin position="299"/>
        <end position="345"/>
    </location>
</feature>
<dbReference type="KEGG" id="lku:APS55_02925"/>
<feature type="transmembrane region" description="Helical" evidence="2">
    <location>
        <begin position="70"/>
        <end position="92"/>
    </location>
</feature>
<keyword evidence="2" id="KW-1133">Transmembrane helix</keyword>
<evidence type="ECO:0000256" key="1">
    <source>
        <dbReference type="SAM" id="MobiDB-lite"/>
    </source>
</evidence>
<dbReference type="PANTHER" id="PTHR34821:SF2">
    <property type="entry name" value="INNER MEMBRANE PROTEIN YDCZ"/>
    <property type="match status" value="1"/>
</dbReference>
<reference evidence="5" key="1">
    <citation type="submission" date="2015-10" db="EMBL/GenBank/DDBJ databases">
        <title>Bioinformatic analysis of the first complete genome sequence of Lactobacillus kunkeei strain MP2, an Apis mellifera gut isolate.</title>
        <authorList>
            <person name="Asenjo F."/>
            <person name="Olmos A."/>
            <person name="Henriquez-Piskulich P."/>
            <person name="Aldea P."/>
            <person name="Ugalde J.A."/>
            <person name="Trombert A.N."/>
        </authorList>
    </citation>
    <scope>NUCLEOTIDE SEQUENCE [LARGE SCALE GENOMIC DNA]</scope>
    <source>
        <strain evidence="5">MP2</strain>
    </source>
</reference>
<dbReference type="InterPro" id="IPR009057">
    <property type="entry name" value="Homeodomain-like_sf"/>
</dbReference>
<sequence>MLYGLGILAGLVLPIQTSVNTNLKNRAGGSPFLASMLSFTIGTIALLFATLLSGQSLFFSSHLFTSQPAWIWLGGLFGVIGLTTNVLIFPYLGAVQTVIMPLTGQIIMGMIIDNFSLFDASHHAFTIIRLVGVILLVVGILMVVLDKKSSDGADKAKQLPWQILGIVAGMFQASQAPVNGHLGVVLHSPIHAAFISFLVGTIILFMITGLVDRSYVHAKDAIGRGNPWWIWLGGILGAIFVLSNAFLSPQIGAGTTVVLVLLGNLFGSVMVDKYGLALHPKVCTKLWGVFVSKYKVEDKLNVINAYLNGMGSQMVARKFGIKSRNTVLCWVKSYKKYGLDGLKKSNKVIEYSTKEKQYILNWMKTTKSSYPETAYHFNIPSPSTIWTWEKRLEKKGIDGLLSRRERKAMTKKKTNKANSNNTNTDKEKLKKLEEENLMLRIENDFLKKLRALDDEEDQK</sequence>
<dbReference type="SUPFAM" id="SSF46689">
    <property type="entry name" value="Homeodomain-like"/>
    <property type="match status" value="2"/>
</dbReference>
<dbReference type="GO" id="GO:0005886">
    <property type="term" value="C:plasma membrane"/>
    <property type="evidence" value="ECO:0007669"/>
    <property type="project" value="TreeGrafter"/>
</dbReference>
<dbReference type="InterPro" id="IPR036388">
    <property type="entry name" value="WH-like_DNA-bd_sf"/>
</dbReference>
<dbReference type="RefSeq" id="WP_060470983.1">
    <property type="nucleotide sequence ID" value="NZ_CP012920.1"/>
</dbReference>
<reference evidence="4 5" key="2">
    <citation type="journal article" date="2016" name="PeerJ">
        <title>Genome sequencing and analysis of the first complete genome of Lactobacillus kunkeei strain MP2, an Apis mellifera gut isolate.</title>
        <authorList>
            <person name="Asenjo F."/>
            <person name="Olmos A."/>
            <person name="Henriquez-Piskulich P."/>
            <person name="Polanco V."/>
            <person name="Aldea P."/>
            <person name="Ugalde J.A."/>
            <person name="Trombert A.N."/>
        </authorList>
    </citation>
    <scope>NUCLEOTIDE SEQUENCE [LARGE SCALE GENOMIC DNA]</scope>
    <source>
        <strain evidence="4 5">MP2</strain>
    </source>
</reference>
<evidence type="ECO:0000313" key="5">
    <source>
        <dbReference type="Proteomes" id="UP000067203"/>
    </source>
</evidence>
<dbReference type="Pfam" id="PF04657">
    <property type="entry name" value="DMT_YdcZ"/>
    <property type="match status" value="2"/>
</dbReference>
<keyword evidence="2" id="KW-0472">Membrane</keyword>
<dbReference type="Pfam" id="PF13518">
    <property type="entry name" value="HTH_28"/>
    <property type="match status" value="2"/>
</dbReference>
<feature type="transmembrane region" description="Helical" evidence="2">
    <location>
        <begin position="98"/>
        <end position="115"/>
    </location>
</feature>
<dbReference type="AlphaFoldDB" id="A0AAC8ZYG6"/>
<feature type="transmembrane region" description="Helical" evidence="2">
    <location>
        <begin position="190"/>
        <end position="207"/>
    </location>
</feature>
<feature type="transmembrane region" description="Helical" evidence="2">
    <location>
        <begin position="228"/>
        <end position="247"/>
    </location>
</feature>
<gene>
    <name evidence="4" type="ORF">APS55_02925</name>
</gene>
<feature type="region of interest" description="Disordered" evidence="1">
    <location>
        <begin position="407"/>
        <end position="430"/>
    </location>
</feature>
<feature type="transmembrane region" description="Helical" evidence="2">
    <location>
        <begin position="253"/>
        <end position="271"/>
    </location>
</feature>
<protein>
    <recommendedName>
        <fullName evidence="3">Insertion element IS150 protein InsJ-like helix-turn-helix domain-containing protein</fullName>
    </recommendedName>
</protein>
<name>A0AAC8ZYG6_9LACO</name>
<dbReference type="EMBL" id="CP012920">
    <property type="protein sequence ID" value="ALJ31245.1"/>
    <property type="molecule type" value="Genomic_DNA"/>
</dbReference>
<feature type="transmembrane region" description="Helical" evidence="2">
    <location>
        <begin position="33"/>
        <end position="58"/>
    </location>
</feature>
<evidence type="ECO:0000259" key="3">
    <source>
        <dbReference type="Pfam" id="PF13518"/>
    </source>
</evidence>
<accession>A0AAC8ZYG6</accession>
<proteinExistence type="predicted"/>
<dbReference type="PANTHER" id="PTHR34821">
    <property type="entry name" value="INNER MEMBRANE PROTEIN YDCZ"/>
    <property type="match status" value="1"/>
</dbReference>
<evidence type="ECO:0000313" key="4">
    <source>
        <dbReference type="EMBL" id="ALJ31245.1"/>
    </source>
</evidence>
<evidence type="ECO:0000256" key="2">
    <source>
        <dbReference type="SAM" id="Phobius"/>
    </source>
</evidence>
<keyword evidence="2" id="KW-0812">Transmembrane</keyword>